<gene>
    <name evidence="2" type="ORF">N5I32_17245</name>
</gene>
<keyword evidence="1" id="KW-0472">Membrane</keyword>
<feature type="transmembrane region" description="Helical" evidence="1">
    <location>
        <begin position="291"/>
        <end position="307"/>
    </location>
</feature>
<feature type="transmembrane region" description="Helical" evidence="1">
    <location>
        <begin position="267"/>
        <end position="286"/>
    </location>
</feature>
<feature type="transmembrane region" description="Helical" evidence="1">
    <location>
        <begin position="319"/>
        <end position="337"/>
    </location>
</feature>
<organism evidence="2 3">
    <name type="scientific">Albidovulum sediminis</name>
    <dbReference type="NCBI Taxonomy" id="3066345"/>
    <lineage>
        <taxon>Bacteria</taxon>
        <taxon>Pseudomonadati</taxon>
        <taxon>Pseudomonadota</taxon>
        <taxon>Alphaproteobacteria</taxon>
        <taxon>Rhodobacterales</taxon>
        <taxon>Paracoccaceae</taxon>
        <taxon>Albidovulum</taxon>
    </lineage>
</organism>
<accession>A0ABT2NQR6</accession>
<evidence type="ECO:0000313" key="3">
    <source>
        <dbReference type="Proteomes" id="UP001205601"/>
    </source>
</evidence>
<keyword evidence="3" id="KW-1185">Reference proteome</keyword>
<dbReference type="Proteomes" id="UP001205601">
    <property type="component" value="Unassembled WGS sequence"/>
</dbReference>
<feature type="transmembrane region" description="Helical" evidence="1">
    <location>
        <begin position="112"/>
        <end position="133"/>
    </location>
</feature>
<dbReference type="RefSeq" id="WP_261497146.1">
    <property type="nucleotide sequence ID" value="NZ_JAOCQF010000003.1"/>
</dbReference>
<evidence type="ECO:0000256" key="1">
    <source>
        <dbReference type="SAM" id="Phobius"/>
    </source>
</evidence>
<evidence type="ECO:0008006" key="4">
    <source>
        <dbReference type="Google" id="ProtNLM"/>
    </source>
</evidence>
<feature type="transmembrane region" description="Helical" evidence="1">
    <location>
        <begin position="56"/>
        <end position="77"/>
    </location>
</feature>
<proteinExistence type="predicted"/>
<dbReference type="EMBL" id="JAOCQF010000003">
    <property type="protein sequence ID" value="MCT8331267.1"/>
    <property type="molecule type" value="Genomic_DNA"/>
</dbReference>
<name>A0ABT2NQR6_9RHOB</name>
<comment type="caution">
    <text evidence="2">The sequence shown here is derived from an EMBL/GenBank/DDBJ whole genome shotgun (WGS) entry which is preliminary data.</text>
</comment>
<feature type="transmembrane region" description="Helical" evidence="1">
    <location>
        <begin position="139"/>
        <end position="159"/>
    </location>
</feature>
<evidence type="ECO:0000313" key="2">
    <source>
        <dbReference type="EMBL" id="MCT8331267.1"/>
    </source>
</evidence>
<keyword evidence="1" id="KW-1133">Transmembrane helix</keyword>
<feature type="transmembrane region" description="Helical" evidence="1">
    <location>
        <begin position="206"/>
        <end position="228"/>
    </location>
</feature>
<feature type="transmembrane region" description="Helical" evidence="1">
    <location>
        <begin position="240"/>
        <end position="261"/>
    </location>
</feature>
<keyword evidence="1" id="KW-0812">Transmembrane</keyword>
<protein>
    <recommendedName>
        <fullName evidence="4">DUF2157 domain-containing protein</fullName>
    </recommendedName>
</protein>
<sequence>MAEAPEGMDPADIRAAVKAGILTSAQAAELKALSDARAGRIAGRVREDEPFEFFKGFAEIFVAVGLVILLGGIALLLGVIGGVGILIVIPAILAAISWWMARFFTLRWRMNLPSMVLASAYAGGIYVSLLTVLGQSDMGLKSVAILSAAAAAIAAGLWYRRFKLPFSMFILGSFALMATYALFTRYNPGGNFEDIDSWAQSFVPRANLTLASLVFGIAAFAGAMAFDLRDPHRVGRQSATAFWLHLLAAGALVNAVAGNIWNSGGGANILPTVLVLTAFAVVALVIDRRSFLTAGIVYIAAVIYWAVAGEGEASLRDWALILILLGSFFTLLGTWWIPLRRRLMRALPDFPGKDRLPPHSESP</sequence>
<feature type="transmembrane region" description="Helical" evidence="1">
    <location>
        <begin position="83"/>
        <end position="100"/>
    </location>
</feature>
<feature type="transmembrane region" description="Helical" evidence="1">
    <location>
        <begin position="166"/>
        <end position="186"/>
    </location>
</feature>
<reference evidence="3" key="1">
    <citation type="submission" date="2023-07" db="EMBL/GenBank/DDBJ databases">
        <title>Defluviimonas sediminis sp. nov., isolated from mangrove sediment.</title>
        <authorList>
            <person name="Liu L."/>
            <person name="Li J."/>
            <person name="Huang Y."/>
            <person name="Pan J."/>
            <person name="Li M."/>
        </authorList>
    </citation>
    <scope>NUCLEOTIDE SEQUENCE [LARGE SCALE GENOMIC DNA]</scope>
    <source>
        <strain evidence="3">FT324</strain>
    </source>
</reference>